<name>A0A367KKR4_RHIST</name>
<keyword evidence="4" id="KW-1185">Reference proteome</keyword>
<dbReference type="GO" id="GO:0003700">
    <property type="term" value="F:DNA-binding transcription factor activity"/>
    <property type="evidence" value="ECO:0007669"/>
    <property type="project" value="InterPro"/>
</dbReference>
<dbReference type="InterPro" id="IPR007219">
    <property type="entry name" value="XnlR_reg_dom"/>
</dbReference>
<gene>
    <name evidence="3" type="ORF">CU098_004891</name>
</gene>
<dbReference type="GO" id="GO:0006351">
    <property type="term" value="P:DNA-templated transcription"/>
    <property type="evidence" value="ECO:0007669"/>
    <property type="project" value="InterPro"/>
</dbReference>
<dbReference type="InterPro" id="IPR050987">
    <property type="entry name" value="AtrR-like"/>
</dbReference>
<reference evidence="3 4" key="1">
    <citation type="journal article" date="2018" name="G3 (Bethesda)">
        <title>Phylogenetic and Phylogenomic Definition of Rhizopus Species.</title>
        <authorList>
            <person name="Gryganskyi A.P."/>
            <person name="Golan J."/>
            <person name="Dolatabadi S."/>
            <person name="Mondo S."/>
            <person name="Robb S."/>
            <person name="Idnurm A."/>
            <person name="Muszewska A."/>
            <person name="Steczkiewicz K."/>
            <person name="Masonjones S."/>
            <person name="Liao H.L."/>
            <person name="Gajdeczka M.T."/>
            <person name="Anike F."/>
            <person name="Vuek A."/>
            <person name="Anishchenko I.M."/>
            <person name="Voigt K."/>
            <person name="de Hoog G.S."/>
            <person name="Smith M.E."/>
            <person name="Heitman J."/>
            <person name="Vilgalys R."/>
            <person name="Stajich J.E."/>
        </authorList>
    </citation>
    <scope>NUCLEOTIDE SEQUENCE [LARGE SCALE GENOMIC DNA]</scope>
    <source>
        <strain evidence="3 4">LSU 92-RS-03</strain>
    </source>
</reference>
<dbReference type="Proteomes" id="UP000253551">
    <property type="component" value="Unassembled WGS sequence"/>
</dbReference>
<keyword evidence="1" id="KW-0539">Nucleus</keyword>
<dbReference type="PANTHER" id="PTHR46910">
    <property type="entry name" value="TRANSCRIPTION FACTOR PDR1"/>
    <property type="match status" value="1"/>
</dbReference>
<sequence length="641" mass="74287">MITQEPFLPLSFSKKENGFNSVLIDQFLKDALQILKHADETFCDQLSNDDIPHDTNESVTWQLNLTPTMMTLNTSILTISGLEKVLELIRINVNPPPPRFQRRKLNPAHSFDMDLFRAIIYPVLQLSQITTIPRSDPLQLYSAMQMLRYCVQNFIECGFGFFLDIPSVLANTEMIVSQPDAVKEHRVEALLILSISALMIRHGTIHRRGDMTAASALMHHYHTQARQLLEELFDVHHVSVVQSMFLLSLFPQGHMHLFSPQRIPSPLLTMAIRMAFAMDLHQLDTQHDKESDQKEKLRRLAWMLLCADYYAEHNTSGKTGLIDVTNWHVDFPQTLPGEQRPRRIEFFSQYCRIIMIRKLDLFKSIHLISIKSPKALAVGLDQKLFQTYLNTPDTFQLTWHEPNPSWSSKSDIESLLLHELYCHTHIVSLLPFLPKRYFESFMAEQEGFRYANLEDIYQRIIRLNDSTPSPSPSPFIRSHPTQITFITEYNPSLEFYCIVHCLETLNKYTLILEALTAQDAIGCHHSPVYGVTLTLHLYLLIEQSTSNPDIRTVCRINLIRTRRILRHARSVYADPAILFLERVLIQHQIQTNEEASASLRKKSFDLVHSLKAQSSVLYQDNEEESEDEEDDEYFVKRLKQE</sequence>
<evidence type="ECO:0000313" key="4">
    <source>
        <dbReference type="Proteomes" id="UP000253551"/>
    </source>
</evidence>
<dbReference type="OrthoDB" id="2283488at2759"/>
<dbReference type="GO" id="GO:0003677">
    <property type="term" value="F:DNA binding"/>
    <property type="evidence" value="ECO:0007669"/>
    <property type="project" value="InterPro"/>
</dbReference>
<dbReference type="EMBL" id="PJQM01001248">
    <property type="protein sequence ID" value="RCI02824.1"/>
    <property type="molecule type" value="Genomic_DNA"/>
</dbReference>
<protein>
    <recommendedName>
        <fullName evidence="2">Xylanolytic transcriptional activator regulatory domain-containing protein</fullName>
    </recommendedName>
</protein>
<dbReference type="CDD" id="cd12148">
    <property type="entry name" value="fungal_TF_MHR"/>
    <property type="match status" value="1"/>
</dbReference>
<organism evidence="3 4">
    <name type="scientific">Rhizopus stolonifer</name>
    <name type="common">Rhizopus nigricans</name>
    <dbReference type="NCBI Taxonomy" id="4846"/>
    <lineage>
        <taxon>Eukaryota</taxon>
        <taxon>Fungi</taxon>
        <taxon>Fungi incertae sedis</taxon>
        <taxon>Mucoromycota</taxon>
        <taxon>Mucoromycotina</taxon>
        <taxon>Mucoromycetes</taxon>
        <taxon>Mucorales</taxon>
        <taxon>Mucorineae</taxon>
        <taxon>Rhizopodaceae</taxon>
        <taxon>Rhizopus</taxon>
    </lineage>
</organism>
<dbReference type="Pfam" id="PF04082">
    <property type="entry name" value="Fungal_trans"/>
    <property type="match status" value="1"/>
</dbReference>
<evidence type="ECO:0000313" key="3">
    <source>
        <dbReference type="EMBL" id="RCI02824.1"/>
    </source>
</evidence>
<evidence type="ECO:0000259" key="2">
    <source>
        <dbReference type="Pfam" id="PF04082"/>
    </source>
</evidence>
<feature type="domain" description="Xylanolytic transcriptional activator regulatory" evidence="2">
    <location>
        <begin position="190"/>
        <end position="312"/>
    </location>
</feature>
<comment type="caution">
    <text evidence="3">The sequence shown here is derived from an EMBL/GenBank/DDBJ whole genome shotgun (WGS) entry which is preliminary data.</text>
</comment>
<accession>A0A367KKR4</accession>
<dbReference type="GO" id="GO:0008270">
    <property type="term" value="F:zinc ion binding"/>
    <property type="evidence" value="ECO:0007669"/>
    <property type="project" value="InterPro"/>
</dbReference>
<proteinExistence type="predicted"/>
<evidence type="ECO:0000256" key="1">
    <source>
        <dbReference type="ARBA" id="ARBA00023242"/>
    </source>
</evidence>
<dbReference type="AlphaFoldDB" id="A0A367KKR4"/>
<dbReference type="STRING" id="4846.A0A367KKR4"/>
<dbReference type="PANTHER" id="PTHR46910:SF9">
    <property type="entry name" value="MISCELLANEOUS ZN(II)2CYS6 TRANSCRIPTION FACTOR (EUROFUNG)"/>
    <property type="match status" value="1"/>
</dbReference>